<dbReference type="InterPro" id="IPR002403">
    <property type="entry name" value="Cyt_P450_E_grp-IV"/>
</dbReference>
<evidence type="ECO:0000313" key="13">
    <source>
        <dbReference type="EMBL" id="MBW11981.1"/>
    </source>
</evidence>
<dbReference type="InterPro" id="IPR036396">
    <property type="entry name" value="Cyt_P450_sf"/>
</dbReference>
<keyword evidence="7 11" id="KW-0479">Metal-binding</keyword>
<evidence type="ECO:0000256" key="7">
    <source>
        <dbReference type="ARBA" id="ARBA00022723"/>
    </source>
</evidence>
<evidence type="ECO:0000256" key="3">
    <source>
        <dbReference type="ARBA" id="ARBA00004174"/>
    </source>
</evidence>
<dbReference type="GO" id="GO:0020037">
    <property type="term" value="F:heme binding"/>
    <property type="evidence" value="ECO:0007669"/>
    <property type="project" value="InterPro"/>
</dbReference>
<dbReference type="GO" id="GO:0005789">
    <property type="term" value="C:endoplasmic reticulum membrane"/>
    <property type="evidence" value="ECO:0007669"/>
    <property type="project" value="UniProtKB-SubCell"/>
</dbReference>
<name>A0A2H8TCY9_9HEMI</name>
<sequence>MWLPIFTTLLAVLAIASIILSIKGRRRRILGNLIPGPKGSFLVGLLPLALQEAEQKIKSAQDLYRIYEKSLFKGWLLNNLYIVLTRPEDIEFVLTSPKFLRKSKEYNVLQQSIMGQGIFTTDDIKKWKVNRKLLAKGFGFTLLKGFIPIFYEEALVLAEILRDNSDSKSKECDISVPISMATMEMIGKTALGVTFNAQKGGKNRFVENLFTAMHAWEYRITHPWYLSSTLFQFSSVKKKHDRSQTIIYEFTDEIIKAKIVELNKSGSKNDMNKDFDDNKDIGRNTETLTKIFLENSHEMSLEQIRDELVTVMIGGQETTALVNACVIFMLAHHQDVQNKVFKELESIFSNGDRNRMVTYNDLLQMEYLERVIKETLRLFPPLPVFGRDLAEDTMIGDYLCPAGVTLIICPLFLHSSPQYYGDTTHGPETFNPDNFLPEAYRKRHPYAYIPFSTGPRNCVGIKYAMLQMKTVISTLVRHHRFLPSDRCPTPDRLRLMFLTTLKLADGCYVKVEPRGPE</sequence>
<dbReference type="GO" id="GO:0004497">
    <property type="term" value="F:monooxygenase activity"/>
    <property type="evidence" value="ECO:0007669"/>
    <property type="project" value="UniProtKB-KW"/>
</dbReference>
<accession>A0A2H8TCY9</accession>
<evidence type="ECO:0000256" key="5">
    <source>
        <dbReference type="ARBA" id="ARBA00010617"/>
    </source>
</evidence>
<evidence type="ECO:0000256" key="4">
    <source>
        <dbReference type="ARBA" id="ARBA00004406"/>
    </source>
</evidence>
<dbReference type="OrthoDB" id="1470350at2759"/>
<evidence type="ECO:0000256" key="10">
    <source>
        <dbReference type="ARBA" id="ARBA00023033"/>
    </source>
</evidence>
<dbReference type="CDD" id="cd20628">
    <property type="entry name" value="CYP4"/>
    <property type="match status" value="1"/>
</dbReference>
<comment type="function">
    <text evidence="2">May be involved in the metabolism of insect hormones and in the breakdown of synthetic insecticides.</text>
</comment>
<gene>
    <name evidence="13" type="primary">CYP4C1_10</name>
</gene>
<dbReference type="GO" id="GO:0016705">
    <property type="term" value="F:oxidoreductase activity, acting on paired donors, with incorporation or reduction of molecular oxygen"/>
    <property type="evidence" value="ECO:0007669"/>
    <property type="project" value="InterPro"/>
</dbReference>
<evidence type="ECO:0000256" key="12">
    <source>
        <dbReference type="RuleBase" id="RU000461"/>
    </source>
</evidence>
<comment type="similarity">
    <text evidence="5 12">Belongs to the cytochrome P450 family.</text>
</comment>
<keyword evidence="8 12" id="KW-0560">Oxidoreductase</keyword>
<dbReference type="GO" id="GO:0005506">
    <property type="term" value="F:iron ion binding"/>
    <property type="evidence" value="ECO:0007669"/>
    <property type="project" value="InterPro"/>
</dbReference>
<evidence type="ECO:0000256" key="11">
    <source>
        <dbReference type="PIRSR" id="PIRSR602403-1"/>
    </source>
</evidence>
<dbReference type="InterPro" id="IPR001128">
    <property type="entry name" value="Cyt_P450"/>
</dbReference>
<reference evidence="13" key="1">
    <citation type="submission" date="2017-10" db="EMBL/GenBank/DDBJ databases">
        <title>Transcriptome Assembly of Sugarcane Aphid Adults.</title>
        <authorList>
            <person name="Scully E.D."/>
            <person name="Palmer N.A."/>
            <person name="Geib S.M."/>
            <person name="Sarath G."/>
            <person name="Sattler S.E."/>
        </authorList>
    </citation>
    <scope>NUCLEOTIDE SEQUENCE</scope>
    <source>
        <tissue evidence="13">Whole body</tissue>
    </source>
</reference>
<dbReference type="PANTHER" id="PTHR24291">
    <property type="entry name" value="CYTOCHROME P450 FAMILY 4"/>
    <property type="match status" value="1"/>
</dbReference>
<evidence type="ECO:0000256" key="9">
    <source>
        <dbReference type="ARBA" id="ARBA00023004"/>
    </source>
</evidence>
<keyword evidence="6 11" id="KW-0349">Heme</keyword>
<dbReference type="InterPro" id="IPR017972">
    <property type="entry name" value="Cyt_P450_CS"/>
</dbReference>
<comment type="cofactor">
    <cofactor evidence="1 11">
        <name>heme</name>
        <dbReference type="ChEBI" id="CHEBI:30413"/>
    </cofactor>
</comment>
<dbReference type="InterPro" id="IPR050196">
    <property type="entry name" value="Cytochrome_P450_Monoox"/>
</dbReference>
<organism evidence="13">
    <name type="scientific">Melanaphis sacchari</name>
    <dbReference type="NCBI Taxonomy" id="742174"/>
    <lineage>
        <taxon>Eukaryota</taxon>
        <taxon>Metazoa</taxon>
        <taxon>Ecdysozoa</taxon>
        <taxon>Arthropoda</taxon>
        <taxon>Hexapoda</taxon>
        <taxon>Insecta</taxon>
        <taxon>Pterygota</taxon>
        <taxon>Neoptera</taxon>
        <taxon>Paraneoptera</taxon>
        <taxon>Hemiptera</taxon>
        <taxon>Sternorrhyncha</taxon>
        <taxon>Aphidomorpha</taxon>
        <taxon>Aphidoidea</taxon>
        <taxon>Aphididae</taxon>
        <taxon>Aphidini</taxon>
        <taxon>Melanaphis</taxon>
    </lineage>
</organism>
<feature type="binding site" description="axial binding residue" evidence="11">
    <location>
        <position position="458"/>
    </location>
    <ligand>
        <name>heme</name>
        <dbReference type="ChEBI" id="CHEBI:30413"/>
    </ligand>
    <ligandPart>
        <name>Fe</name>
        <dbReference type="ChEBI" id="CHEBI:18248"/>
    </ligandPart>
</feature>
<keyword evidence="9 11" id="KW-0408">Iron</keyword>
<evidence type="ECO:0000256" key="1">
    <source>
        <dbReference type="ARBA" id="ARBA00001971"/>
    </source>
</evidence>
<dbReference type="PROSITE" id="PS00086">
    <property type="entry name" value="CYTOCHROME_P450"/>
    <property type="match status" value="1"/>
</dbReference>
<dbReference type="AlphaFoldDB" id="A0A2H8TCY9"/>
<dbReference type="SUPFAM" id="SSF48264">
    <property type="entry name" value="Cytochrome P450"/>
    <property type="match status" value="1"/>
</dbReference>
<evidence type="ECO:0000256" key="2">
    <source>
        <dbReference type="ARBA" id="ARBA00003690"/>
    </source>
</evidence>
<dbReference type="PRINTS" id="PR00385">
    <property type="entry name" value="P450"/>
</dbReference>
<proteinExistence type="inferred from homology"/>
<dbReference type="PRINTS" id="PR00465">
    <property type="entry name" value="EP450IV"/>
</dbReference>
<dbReference type="Pfam" id="PF00067">
    <property type="entry name" value="p450"/>
    <property type="match status" value="1"/>
</dbReference>
<dbReference type="EMBL" id="GFXV01000176">
    <property type="protein sequence ID" value="MBW11981.1"/>
    <property type="molecule type" value="Transcribed_RNA"/>
</dbReference>
<dbReference type="Gene3D" id="1.10.630.10">
    <property type="entry name" value="Cytochrome P450"/>
    <property type="match status" value="1"/>
</dbReference>
<keyword evidence="10 12" id="KW-0503">Monooxygenase</keyword>
<evidence type="ECO:0000256" key="8">
    <source>
        <dbReference type="ARBA" id="ARBA00023002"/>
    </source>
</evidence>
<dbReference type="PANTHER" id="PTHR24291:SF177">
    <property type="entry name" value="CYTOCHROME P450 4AA1-RELATED"/>
    <property type="match status" value="1"/>
</dbReference>
<comment type="subcellular location">
    <subcellularLocation>
        <location evidence="4">Endoplasmic reticulum membrane</location>
        <topology evidence="4">Peripheral membrane protein</topology>
    </subcellularLocation>
    <subcellularLocation>
        <location evidence="3">Microsome membrane</location>
        <topology evidence="3">Peripheral membrane protein</topology>
    </subcellularLocation>
</comment>
<protein>
    <submittedName>
        <fullName evidence="13">Cytochrome P450 4C1</fullName>
    </submittedName>
</protein>
<evidence type="ECO:0000256" key="6">
    <source>
        <dbReference type="ARBA" id="ARBA00022617"/>
    </source>
</evidence>